<proteinExistence type="predicted"/>
<dbReference type="EMBL" id="JABAHZ010000008">
    <property type="protein sequence ID" value="NLR82044.1"/>
    <property type="molecule type" value="Genomic_DNA"/>
</dbReference>
<keyword evidence="4" id="KW-1185">Reference proteome</keyword>
<evidence type="ECO:0000259" key="2">
    <source>
        <dbReference type="Pfam" id="PF06439"/>
    </source>
</evidence>
<evidence type="ECO:0000313" key="4">
    <source>
        <dbReference type="Proteomes" id="UP000552864"/>
    </source>
</evidence>
<evidence type="ECO:0000313" key="3">
    <source>
        <dbReference type="EMBL" id="NLR82044.1"/>
    </source>
</evidence>
<feature type="domain" description="3-keto-alpha-glucoside-1,2-lyase/3-keto-2-hydroxy-glucal hydratase" evidence="2">
    <location>
        <begin position="52"/>
        <end position="243"/>
    </location>
</feature>
<dbReference type="Gene3D" id="2.60.120.560">
    <property type="entry name" value="Exo-inulinase, domain 1"/>
    <property type="match status" value="1"/>
</dbReference>
<accession>A0A847SP60</accession>
<name>A0A847SP60_9BACT</name>
<protein>
    <submittedName>
        <fullName evidence="3">DUF1080 domain-containing protein</fullName>
    </submittedName>
</protein>
<dbReference type="PANTHER" id="PTHR33546:SF1">
    <property type="entry name" value="LARGE, MULTIFUNCTIONAL SECRETED PROTEIN"/>
    <property type="match status" value="1"/>
</dbReference>
<dbReference type="PANTHER" id="PTHR33546">
    <property type="entry name" value="LARGE, MULTIFUNCTIONAL SECRETED PROTEIN-RELATED"/>
    <property type="match status" value="1"/>
</dbReference>
<dbReference type="Pfam" id="PF06439">
    <property type="entry name" value="3keto-disac_hyd"/>
    <property type="match status" value="1"/>
</dbReference>
<keyword evidence="1" id="KW-0732">Signal</keyword>
<comment type="caution">
    <text evidence="3">The sequence shown here is derived from an EMBL/GenBank/DDBJ whole genome shotgun (WGS) entry which is preliminary data.</text>
</comment>
<feature type="signal peptide" evidence="1">
    <location>
        <begin position="1"/>
        <end position="18"/>
    </location>
</feature>
<organism evidence="3 4">
    <name type="scientific">Chitinophaga eiseniae</name>
    <dbReference type="NCBI Taxonomy" id="634771"/>
    <lineage>
        <taxon>Bacteria</taxon>
        <taxon>Pseudomonadati</taxon>
        <taxon>Bacteroidota</taxon>
        <taxon>Chitinophagia</taxon>
        <taxon>Chitinophagales</taxon>
        <taxon>Chitinophagaceae</taxon>
        <taxon>Chitinophaga</taxon>
    </lineage>
</organism>
<sequence>MRTLLFAACTLLSATALAQNNGQMKPEETEVWEPVPKVITPGTEVLTAPSDAIILFNGKNLDNWEAEKGGPAQWEVKNDIMTVVKGTGVIKTKQQFEDFQLHIEWRTPAEVKGESQGRGNSGIFMQEYYELQVLDNYNNRTYSNGQAGSFYKQRIPLVNACKKPGEWQTYDVIWTAPRFNEDGSLKSPARATVLQNGVLVQNNVELDGSTQYIGKPSYVKHGPKSIALQDHGNPVSYRNIWIRSL</sequence>
<dbReference type="Proteomes" id="UP000552864">
    <property type="component" value="Unassembled WGS sequence"/>
</dbReference>
<gene>
    <name evidence="3" type="ORF">HGH91_25725</name>
</gene>
<reference evidence="3 4" key="1">
    <citation type="submission" date="2020-04" db="EMBL/GenBank/DDBJ databases">
        <authorList>
            <person name="Yin C."/>
        </authorList>
    </citation>
    <scope>NUCLEOTIDE SEQUENCE [LARGE SCALE GENOMIC DNA]</scope>
    <source>
        <strain evidence="3 4">Ak56</strain>
    </source>
</reference>
<dbReference type="AlphaFoldDB" id="A0A847SP60"/>
<dbReference type="GO" id="GO:0016787">
    <property type="term" value="F:hydrolase activity"/>
    <property type="evidence" value="ECO:0007669"/>
    <property type="project" value="InterPro"/>
</dbReference>
<feature type="chain" id="PRO_5032437244" evidence="1">
    <location>
        <begin position="19"/>
        <end position="245"/>
    </location>
</feature>
<dbReference type="InterPro" id="IPR010496">
    <property type="entry name" value="AL/BT2_dom"/>
</dbReference>
<dbReference type="RefSeq" id="WP_168741790.1">
    <property type="nucleotide sequence ID" value="NZ_JABAHZ010000008.1"/>
</dbReference>
<evidence type="ECO:0000256" key="1">
    <source>
        <dbReference type="SAM" id="SignalP"/>
    </source>
</evidence>